<dbReference type="Proteomes" id="UP000887013">
    <property type="component" value="Unassembled WGS sequence"/>
</dbReference>
<protein>
    <submittedName>
        <fullName evidence="1">Uncharacterized protein</fullName>
    </submittedName>
</protein>
<dbReference type="AlphaFoldDB" id="A0A8X6QQF1"/>
<proteinExistence type="predicted"/>
<keyword evidence="2" id="KW-1185">Reference proteome</keyword>
<evidence type="ECO:0000313" key="2">
    <source>
        <dbReference type="Proteomes" id="UP000887013"/>
    </source>
</evidence>
<comment type="caution">
    <text evidence="1">The sequence shown here is derived from an EMBL/GenBank/DDBJ whole genome shotgun (WGS) entry which is preliminary data.</text>
</comment>
<evidence type="ECO:0000313" key="1">
    <source>
        <dbReference type="EMBL" id="GFU26622.1"/>
    </source>
</evidence>
<organism evidence="1 2">
    <name type="scientific">Nephila pilipes</name>
    <name type="common">Giant wood spider</name>
    <name type="synonym">Nephila maculata</name>
    <dbReference type="NCBI Taxonomy" id="299642"/>
    <lineage>
        <taxon>Eukaryota</taxon>
        <taxon>Metazoa</taxon>
        <taxon>Ecdysozoa</taxon>
        <taxon>Arthropoda</taxon>
        <taxon>Chelicerata</taxon>
        <taxon>Arachnida</taxon>
        <taxon>Araneae</taxon>
        <taxon>Araneomorphae</taxon>
        <taxon>Entelegynae</taxon>
        <taxon>Araneoidea</taxon>
        <taxon>Nephilidae</taxon>
        <taxon>Nephila</taxon>
    </lineage>
</organism>
<dbReference type="EMBL" id="BMAW01032665">
    <property type="protein sequence ID" value="GFU26622.1"/>
    <property type="molecule type" value="Genomic_DNA"/>
</dbReference>
<gene>
    <name evidence="1" type="ORF">NPIL_545011</name>
</gene>
<feature type="non-terminal residue" evidence="1">
    <location>
        <position position="1"/>
    </location>
</feature>
<name>A0A8X6QQF1_NEPPI</name>
<sequence length="73" mass="8562">DNDDKKAASTKNHLRQKNIKPYKQFLNRFKGLYMRHEAHREGKVILSPHVRDMSNRQGAKMSAKLFNRVNLPS</sequence>
<accession>A0A8X6QQF1</accession>
<reference evidence="1" key="1">
    <citation type="submission" date="2020-08" db="EMBL/GenBank/DDBJ databases">
        <title>Multicomponent nature underlies the extraordinary mechanical properties of spider dragline silk.</title>
        <authorList>
            <person name="Kono N."/>
            <person name="Nakamura H."/>
            <person name="Mori M."/>
            <person name="Yoshida Y."/>
            <person name="Ohtoshi R."/>
            <person name="Malay A.D."/>
            <person name="Moran D.A.P."/>
            <person name="Tomita M."/>
            <person name="Numata K."/>
            <person name="Arakawa K."/>
        </authorList>
    </citation>
    <scope>NUCLEOTIDE SEQUENCE</scope>
</reference>